<gene>
    <name evidence="3" type="ordered locus">CHY_0837</name>
</gene>
<keyword evidence="4" id="KW-1185">Reference proteome</keyword>
<evidence type="ECO:0000313" key="3">
    <source>
        <dbReference type="EMBL" id="ABB16095.1"/>
    </source>
</evidence>
<dbReference type="EMBL" id="CP000141">
    <property type="protein sequence ID" value="ABB16095.1"/>
    <property type="molecule type" value="Genomic_DNA"/>
</dbReference>
<dbReference type="SUPFAM" id="SSF46785">
    <property type="entry name" value="Winged helix' DNA-binding domain"/>
    <property type="match status" value="1"/>
</dbReference>
<dbReference type="SUPFAM" id="SSF52540">
    <property type="entry name" value="P-loop containing nucleoside triphosphate hydrolases"/>
    <property type="match status" value="1"/>
</dbReference>
<dbReference type="AlphaFoldDB" id="Q3ADU5"/>
<keyword evidence="1" id="KW-0238">DNA-binding</keyword>
<dbReference type="InterPro" id="IPR003593">
    <property type="entry name" value="AAA+_ATPase"/>
</dbReference>
<dbReference type="Gene3D" id="3.40.50.300">
    <property type="entry name" value="P-loop containing nucleotide triphosphate hydrolases"/>
    <property type="match status" value="1"/>
</dbReference>
<dbReference type="SMART" id="SM00382">
    <property type="entry name" value="AAA"/>
    <property type="match status" value="1"/>
</dbReference>
<dbReference type="GO" id="GO:0003700">
    <property type="term" value="F:DNA-binding transcription factor activity"/>
    <property type="evidence" value="ECO:0007669"/>
    <property type="project" value="InterPro"/>
</dbReference>
<dbReference type="InterPro" id="IPR036390">
    <property type="entry name" value="WH_DNA-bd_sf"/>
</dbReference>
<dbReference type="InterPro" id="IPR027417">
    <property type="entry name" value="P-loop_NTPase"/>
</dbReference>
<name>Q3ADU5_CARHZ</name>
<accession>Q3ADU5</accession>
<dbReference type="InterPro" id="IPR036388">
    <property type="entry name" value="WH-like_DNA-bd_sf"/>
</dbReference>
<proteinExistence type="predicted"/>
<dbReference type="Pfam" id="PF01022">
    <property type="entry name" value="HTH_5"/>
    <property type="match status" value="1"/>
</dbReference>
<protein>
    <submittedName>
        <fullName evidence="3">DNA repair protein RadA domain protein</fullName>
    </submittedName>
</protein>
<dbReference type="InterPro" id="IPR011991">
    <property type="entry name" value="ArsR-like_HTH"/>
</dbReference>
<dbReference type="Gene3D" id="1.10.10.10">
    <property type="entry name" value="Winged helix-like DNA-binding domain superfamily/Winged helix DNA-binding domain"/>
    <property type="match status" value="1"/>
</dbReference>
<dbReference type="KEGG" id="chy:CHY_0837"/>
<dbReference type="Pfam" id="PF13481">
    <property type="entry name" value="AAA_25"/>
    <property type="match status" value="1"/>
</dbReference>
<dbReference type="Proteomes" id="UP000002706">
    <property type="component" value="Chromosome"/>
</dbReference>
<dbReference type="eggNOG" id="COG1066">
    <property type="taxonomic scope" value="Bacteria"/>
</dbReference>
<dbReference type="HOGENOM" id="CLU_497568_0_0_9"/>
<sequence>MLVELRSTGCQTVFPPSIHPSGEAITWHKEGQPTQVSKAELEKACSKLASAVLIAKHWPSQGTRQDTALALAGGLIRLGFGEEEAERFIEAVTVGAGDEESRDRVKTVVYTARKTGNSPTTGWKRLSELISEEVVNKVLQWLGVEKREEEKQSRPNVEIKLWTATELMETDFPEPSWLIPGILPEGGLVLLAGKPKVGKSWLALNMACGLSNGGAVCGIPAEKAVKTLYLALEDTTRRLKTRIQQAGLTPNENSLISTTWPKLNEKGLTLLEETIKQAGIQVVIIDTLAKVKPSSKSKVVSLYDNDYEMLGSLKELADRLGITVVIVHHLRKSESEDPLEEVSGTTGITGAVDTILVLKRARTEADGTLFITGRDCEEQELALRFNAGRWEVLGEAKLYEISKERREILEAIEKLGGSASPKEIAEITERPHGSVKHLLRKLEEDGLVTSFNGRYSLTTSLNDIHPDNSVHPVYSIHSIHSVHPIHSIHRSPGEQGEYSVNDTIHPEKCSNDEPFGDSVNAVNTVNGEPVVLARSNVSQLDIEVWEI</sequence>
<reference evidence="3 4" key="1">
    <citation type="journal article" date="2005" name="PLoS Genet.">
        <title>Life in hot carbon monoxide: the complete genome sequence of Carboxydothermus hydrogenoformans Z-2901.</title>
        <authorList>
            <person name="Wu M."/>
            <person name="Ren Q."/>
            <person name="Durkin A.S."/>
            <person name="Daugherty S.C."/>
            <person name="Brinkac L.M."/>
            <person name="Dodson R.J."/>
            <person name="Madupu R."/>
            <person name="Sullivan S.A."/>
            <person name="Kolonay J.F."/>
            <person name="Haft D.H."/>
            <person name="Nelson W.C."/>
            <person name="Tallon L.J."/>
            <person name="Jones K.M."/>
            <person name="Ulrich L.E."/>
            <person name="Gonzalez J.M."/>
            <person name="Zhulin I.B."/>
            <person name="Robb F.T."/>
            <person name="Eisen J.A."/>
        </authorList>
    </citation>
    <scope>NUCLEOTIDE SEQUENCE [LARGE SCALE GENOMIC DNA]</scope>
    <source>
        <strain evidence="4">ATCC BAA-161 / DSM 6008 / Z-2901</strain>
    </source>
</reference>
<evidence type="ECO:0000256" key="1">
    <source>
        <dbReference type="ARBA" id="ARBA00023125"/>
    </source>
</evidence>
<dbReference type="CDD" id="cd00090">
    <property type="entry name" value="HTH_ARSR"/>
    <property type="match status" value="1"/>
</dbReference>
<feature type="domain" description="AAA+ ATPase" evidence="2">
    <location>
        <begin position="185"/>
        <end position="362"/>
    </location>
</feature>
<organism evidence="3 4">
    <name type="scientific">Carboxydothermus hydrogenoformans (strain ATCC BAA-161 / DSM 6008 / Z-2901)</name>
    <dbReference type="NCBI Taxonomy" id="246194"/>
    <lineage>
        <taxon>Bacteria</taxon>
        <taxon>Bacillati</taxon>
        <taxon>Bacillota</taxon>
        <taxon>Clostridia</taxon>
        <taxon>Thermoanaerobacterales</taxon>
        <taxon>Thermoanaerobacteraceae</taxon>
        <taxon>Carboxydothermus</taxon>
    </lineage>
</organism>
<dbReference type="eggNOG" id="COG0640">
    <property type="taxonomic scope" value="Bacteria"/>
</dbReference>
<dbReference type="GO" id="GO:0003677">
    <property type="term" value="F:DNA binding"/>
    <property type="evidence" value="ECO:0007669"/>
    <property type="project" value="UniProtKB-KW"/>
</dbReference>
<dbReference type="InParanoid" id="Q3ADU5"/>
<dbReference type="InterPro" id="IPR001845">
    <property type="entry name" value="HTH_ArsR_DNA-bd_dom"/>
</dbReference>
<evidence type="ECO:0000259" key="2">
    <source>
        <dbReference type="SMART" id="SM00382"/>
    </source>
</evidence>
<evidence type="ECO:0000313" key="4">
    <source>
        <dbReference type="Proteomes" id="UP000002706"/>
    </source>
</evidence>